<evidence type="ECO:0000256" key="5">
    <source>
        <dbReference type="ARBA" id="ARBA00023098"/>
    </source>
</evidence>
<comment type="similarity">
    <text evidence="6">Belongs to the short-chain dehydrogenases/reductases (SDR) family. ERG27 subfamily.</text>
</comment>
<accession>A0AAF0J8S2</accession>
<dbReference type="GO" id="GO:0000253">
    <property type="term" value="F:3-beta-hydroxysteroid 3-dehydrogenase (NADP+) activity"/>
    <property type="evidence" value="ECO:0007669"/>
    <property type="project" value="UniProtKB-EC"/>
</dbReference>
<evidence type="ECO:0000256" key="1">
    <source>
        <dbReference type="ARBA" id="ARBA00022516"/>
    </source>
</evidence>
<dbReference type="RefSeq" id="XP_060120844.1">
    <property type="nucleotide sequence ID" value="XM_060264861.1"/>
</dbReference>
<gene>
    <name evidence="8" type="primary">ERG27</name>
    <name evidence="8" type="ORF">MJAP1_000895</name>
</gene>
<dbReference type="PANTHER" id="PTHR43647:SF1">
    <property type="entry name" value="3-KETO-STEROID REDUCTASE ERG27"/>
    <property type="match status" value="1"/>
</dbReference>
<protein>
    <submittedName>
        <fullName evidence="8">3beta-hydroxysteroid 3-dehydrogenase</fullName>
        <ecNumber evidence="8">1.1.1.270</ecNumber>
    </submittedName>
</protein>
<sequence>MSRPIVLVTGANGGVGLGVCERLLVQLSTPAPPDSTALYGGREDAAGTPFDASNGCTLILACRNEAKARAAIEALEALLQKLHDQVDDDLPERVGSAASSAVDAPSKDGLRTRQFTNDRSAPLAERNAVARTEYRRRFARNSKIEFVKLDLASVASTKACAQEVLATYPYLTHLILNAGGAAWAGVNWPLAFFEIITNLHRGVTRPSYKLQNPSETTADGFGWVWEINCGMHYVLANALVPLMRKSPYKTPSRIIWTGSLEASQRDYHPEDFQCLDPKVSPHAYESTKYQCELAALGMDERLAATHEHAPRVYTAHPGIVASSIFAEVIHVVLLSLMKLVFYVARWTFSPHHPIDAYKGAIAASYVAVAPAEDLDSTARYGAQCTFFGREYVYPGQIDGWQATDGPARVTDLARDLLRRYDAALSGVL</sequence>
<evidence type="ECO:0000256" key="6">
    <source>
        <dbReference type="ARBA" id="ARBA00023593"/>
    </source>
</evidence>
<dbReference type="GO" id="GO:0005811">
    <property type="term" value="C:lipid droplet"/>
    <property type="evidence" value="ECO:0007669"/>
    <property type="project" value="TreeGrafter"/>
</dbReference>
<keyword evidence="5" id="KW-0443">Lipid metabolism</keyword>
<evidence type="ECO:0000256" key="2">
    <source>
        <dbReference type="ARBA" id="ARBA00022857"/>
    </source>
</evidence>
<dbReference type="SUPFAM" id="SSF51735">
    <property type="entry name" value="NAD(P)-binding Rossmann-fold domains"/>
    <property type="match status" value="1"/>
</dbReference>
<dbReference type="EMBL" id="CP119958">
    <property type="protein sequence ID" value="WFD37947.1"/>
    <property type="molecule type" value="Genomic_DNA"/>
</dbReference>
<dbReference type="GO" id="GO:0006694">
    <property type="term" value="P:steroid biosynthetic process"/>
    <property type="evidence" value="ECO:0007669"/>
    <property type="project" value="UniProtKB-KW"/>
</dbReference>
<dbReference type="InterPro" id="IPR051593">
    <property type="entry name" value="Ergosterol_Biosynth_ERG27"/>
</dbReference>
<dbReference type="GO" id="GO:0005741">
    <property type="term" value="C:mitochondrial outer membrane"/>
    <property type="evidence" value="ECO:0007669"/>
    <property type="project" value="TreeGrafter"/>
</dbReference>
<dbReference type="Gene3D" id="3.40.50.720">
    <property type="entry name" value="NAD(P)-binding Rossmann-like Domain"/>
    <property type="match status" value="1"/>
</dbReference>
<dbReference type="AlphaFoldDB" id="A0AAF0J8S2"/>
<organism evidence="8 9">
    <name type="scientific">Malassezia japonica</name>
    <dbReference type="NCBI Taxonomy" id="223818"/>
    <lineage>
        <taxon>Eukaryota</taxon>
        <taxon>Fungi</taxon>
        <taxon>Dikarya</taxon>
        <taxon>Basidiomycota</taxon>
        <taxon>Ustilaginomycotina</taxon>
        <taxon>Malasseziomycetes</taxon>
        <taxon>Malasseziales</taxon>
        <taxon>Malasseziaceae</taxon>
        <taxon>Malassezia</taxon>
    </lineage>
</organism>
<evidence type="ECO:0000256" key="3">
    <source>
        <dbReference type="ARBA" id="ARBA00022955"/>
    </source>
</evidence>
<name>A0AAF0J8S2_9BASI</name>
<evidence type="ECO:0000313" key="8">
    <source>
        <dbReference type="EMBL" id="WFD37947.1"/>
    </source>
</evidence>
<keyword evidence="2" id="KW-0521">NADP</keyword>
<dbReference type="GeneID" id="85224544"/>
<feature type="region of interest" description="Disordered" evidence="7">
    <location>
        <begin position="94"/>
        <end position="117"/>
    </location>
</feature>
<keyword evidence="3" id="KW-0752">Steroid biosynthesis</keyword>
<dbReference type="InterPro" id="IPR036291">
    <property type="entry name" value="NAD(P)-bd_dom_sf"/>
</dbReference>
<dbReference type="Proteomes" id="UP001217754">
    <property type="component" value="Chromosome 1"/>
</dbReference>
<keyword evidence="4 8" id="KW-0560">Oxidoreductase</keyword>
<dbReference type="EC" id="1.1.1.270" evidence="8"/>
<evidence type="ECO:0000313" key="9">
    <source>
        <dbReference type="Proteomes" id="UP001217754"/>
    </source>
</evidence>
<keyword evidence="1" id="KW-0444">Lipid biosynthesis</keyword>
<reference evidence="8" key="1">
    <citation type="submission" date="2023-03" db="EMBL/GenBank/DDBJ databases">
        <title>Mating type loci evolution in Malassezia.</title>
        <authorList>
            <person name="Coelho M.A."/>
        </authorList>
    </citation>
    <scope>NUCLEOTIDE SEQUENCE</scope>
    <source>
        <strain evidence="8">CBS 9431</strain>
    </source>
</reference>
<keyword evidence="9" id="KW-1185">Reference proteome</keyword>
<evidence type="ECO:0000256" key="7">
    <source>
        <dbReference type="SAM" id="MobiDB-lite"/>
    </source>
</evidence>
<proteinExistence type="inferred from homology"/>
<dbReference type="GO" id="GO:0005789">
    <property type="term" value="C:endoplasmic reticulum membrane"/>
    <property type="evidence" value="ECO:0007669"/>
    <property type="project" value="TreeGrafter"/>
</dbReference>
<evidence type="ECO:0000256" key="4">
    <source>
        <dbReference type="ARBA" id="ARBA00023002"/>
    </source>
</evidence>
<dbReference type="PANTHER" id="PTHR43647">
    <property type="entry name" value="DEHYDROGENASE"/>
    <property type="match status" value="1"/>
</dbReference>